<keyword evidence="1" id="KW-0472">Membrane</keyword>
<dbReference type="Gene3D" id="3.30.565.10">
    <property type="entry name" value="Histidine kinase-like ATPase, C-terminal domain"/>
    <property type="match status" value="1"/>
</dbReference>
<evidence type="ECO:0000256" key="1">
    <source>
        <dbReference type="SAM" id="Phobius"/>
    </source>
</evidence>
<feature type="transmembrane region" description="Helical" evidence="1">
    <location>
        <begin position="27"/>
        <end position="49"/>
    </location>
</feature>
<proteinExistence type="predicted"/>
<reference evidence="3 4" key="1">
    <citation type="submission" date="2019-09" db="EMBL/GenBank/DDBJ databases">
        <title>Genome Sequence of Larkinella sp MA1.</title>
        <authorList>
            <person name="Srinivasan S."/>
        </authorList>
    </citation>
    <scope>NUCLEOTIDE SEQUENCE [LARGE SCALE GENOMIC DNA]</scope>
    <source>
        <strain evidence="3 4">MA1</strain>
    </source>
</reference>
<evidence type="ECO:0000313" key="4">
    <source>
        <dbReference type="Proteomes" id="UP000326344"/>
    </source>
</evidence>
<dbReference type="InterPro" id="IPR050640">
    <property type="entry name" value="Bact_2-comp_sensor_kinase"/>
</dbReference>
<dbReference type="GO" id="GO:0016020">
    <property type="term" value="C:membrane"/>
    <property type="evidence" value="ECO:0007669"/>
    <property type="project" value="InterPro"/>
</dbReference>
<feature type="transmembrane region" description="Helical" evidence="1">
    <location>
        <begin position="61"/>
        <end position="86"/>
    </location>
</feature>
<dbReference type="SUPFAM" id="SSF55874">
    <property type="entry name" value="ATPase domain of HSP90 chaperone/DNA topoisomerase II/histidine kinase"/>
    <property type="match status" value="1"/>
</dbReference>
<dbReference type="Pfam" id="PF06580">
    <property type="entry name" value="His_kinase"/>
    <property type="match status" value="1"/>
</dbReference>
<comment type="caution">
    <text evidence="3">The sequence shown here is derived from an EMBL/GenBank/DDBJ whole genome shotgun (WGS) entry which is preliminary data.</text>
</comment>
<evidence type="ECO:0000259" key="2">
    <source>
        <dbReference type="Pfam" id="PF06580"/>
    </source>
</evidence>
<dbReference type="EMBL" id="VTWS01000003">
    <property type="protein sequence ID" value="KAA9353563.1"/>
    <property type="molecule type" value="Genomic_DNA"/>
</dbReference>
<dbReference type="PANTHER" id="PTHR34220:SF7">
    <property type="entry name" value="SENSOR HISTIDINE KINASE YPDA"/>
    <property type="match status" value="1"/>
</dbReference>
<organism evidence="3 4">
    <name type="scientific">Larkinella humicola</name>
    <dbReference type="NCBI Taxonomy" id="2607654"/>
    <lineage>
        <taxon>Bacteria</taxon>
        <taxon>Pseudomonadati</taxon>
        <taxon>Bacteroidota</taxon>
        <taxon>Cytophagia</taxon>
        <taxon>Cytophagales</taxon>
        <taxon>Spirosomataceae</taxon>
        <taxon>Larkinella</taxon>
    </lineage>
</organism>
<dbReference type="InterPro" id="IPR010559">
    <property type="entry name" value="Sig_transdc_His_kin_internal"/>
</dbReference>
<evidence type="ECO:0000313" key="3">
    <source>
        <dbReference type="EMBL" id="KAA9353563.1"/>
    </source>
</evidence>
<keyword evidence="3" id="KW-0418">Kinase</keyword>
<dbReference type="PANTHER" id="PTHR34220">
    <property type="entry name" value="SENSOR HISTIDINE KINASE YPDA"/>
    <property type="match status" value="1"/>
</dbReference>
<feature type="transmembrane region" description="Helical" evidence="1">
    <location>
        <begin position="98"/>
        <end position="120"/>
    </location>
</feature>
<feature type="transmembrane region" description="Helical" evidence="1">
    <location>
        <begin position="140"/>
        <end position="157"/>
    </location>
</feature>
<gene>
    <name evidence="3" type="ORF">F0P93_13035</name>
</gene>
<feature type="domain" description="Signal transduction histidine kinase internal region" evidence="2">
    <location>
        <begin position="185"/>
        <end position="264"/>
    </location>
</feature>
<protein>
    <submittedName>
        <fullName evidence="3">Histidine kinase</fullName>
    </submittedName>
</protein>
<name>A0A5N1JJL9_9BACT</name>
<dbReference type="GO" id="GO:0000155">
    <property type="term" value="F:phosphorelay sensor kinase activity"/>
    <property type="evidence" value="ECO:0007669"/>
    <property type="project" value="InterPro"/>
</dbReference>
<keyword evidence="1" id="KW-1133">Transmembrane helix</keyword>
<dbReference type="InterPro" id="IPR036890">
    <property type="entry name" value="HATPase_C_sf"/>
</dbReference>
<dbReference type="Proteomes" id="UP000326344">
    <property type="component" value="Unassembled WGS sequence"/>
</dbReference>
<keyword evidence="1" id="KW-0812">Transmembrane</keyword>
<sequence>MNPKPPMSSFQRLKSGSWFVQNNLRDWLISIVVCAMLVYGLSGIIYFTLELINPTGEYIEITIMICLNNLISAVFVLLICSFFGLIAHRFSSVLGQHLVLSLILLVVVGGINFLMWKGWILTYFNQPQTFLYRSRGNNTSILYLLGPIGVGNLFFYFQQRARHVTRKITEQEYQLLHLEQLKTRAELEALQAKINPHFLYNALNSIASLVHDEPDRAERMVVLLSKLFRYTTGMKNRYFNTIADELEMVRTYLDVEQVRFGDRLTYRIDLLNPALNEVQIPQFLLQPLVENAIKHGISKVAGPGAIILRITEEEGWLSCRIHDNGPVFPEELVAGYGLQSIQDKLKLLYGNDARLIVENKPRKEVVVQIKKERLNNPPDAIRKTLFVENQPIQS</sequence>
<keyword evidence="4" id="KW-1185">Reference proteome</keyword>
<keyword evidence="3" id="KW-0808">Transferase</keyword>
<dbReference type="AlphaFoldDB" id="A0A5N1JJL9"/>
<accession>A0A5N1JJL9</accession>